<dbReference type="InterPro" id="IPR036526">
    <property type="entry name" value="C-N_Hydrolase_sf"/>
</dbReference>
<dbReference type="Proteomes" id="UP000307768">
    <property type="component" value="Unassembled WGS sequence"/>
</dbReference>
<evidence type="ECO:0000313" key="4">
    <source>
        <dbReference type="Proteomes" id="UP000307768"/>
    </source>
</evidence>
<evidence type="ECO:0000313" key="3">
    <source>
        <dbReference type="EMBL" id="KAA1424964.1"/>
    </source>
</evidence>
<sequence length="275" mass="28717">MQVALVQLSATTDAATNRTLVDDVLSTLGPHDGLDLVVLPEATMHGFGDPTDDLRDAAEPLDGPFATLIASHAERLGAHVVAGAFEPGADAAGEPGLPYNVLLAFAPDGTLTATYRKIHLYDSFGYAESERLAAGDIAPVVIDVAGRRVGLMTCYDLRFPELARMLVDAGADVLCVPAAWMRGPLKEDHWTTLLRARAIENTVHVVAAGQGSPYVGHSMAIDPLGVVVAAAGEEPAVVRATLSAERLARARSTNPSLANRRIGVPGADPTEGADS</sequence>
<dbReference type="PANTHER" id="PTHR23088">
    <property type="entry name" value="NITRILASE-RELATED"/>
    <property type="match status" value="1"/>
</dbReference>
<feature type="domain" description="CN hydrolase" evidence="2">
    <location>
        <begin position="1"/>
        <end position="244"/>
    </location>
</feature>
<organism evidence="3 4">
    <name type="scientific">Mumia zhuanghuii</name>
    <dbReference type="NCBI Taxonomy" id="2585211"/>
    <lineage>
        <taxon>Bacteria</taxon>
        <taxon>Bacillati</taxon>
        <taxon>Actinomycetota</taxon>
        <taxon>Actinomycetes</taxon>
        <taxon>Propionibacteriales</taxon>
        <taxon>Nocardioidaceae</taxon>
        <taxon>Mumia</taxon>
    </lineage>
</organism>
<reference evidence="3 4" key="1">
    <citation type="submission" date="2019-09" db="EMBL/GenBank/DDBJ databases">
        <title>Mumia zhuanghuii sp. nov. isolated from the intestinal contents of plateau pika (Ochotona curzoniae) in the Qinghai-Tibet plateau of China.</title>
        <authorList>
            <person name="Tian Z."/>
        </authorList>
    </citation>
    <scope>NUCLEOTIDE SEQUENCE [LARGE SCALE GENOMIC DNA]</scope>
    <source>
        <strain evidence="4">350</strain>
    </source>
</reference>
<dbReference type="Pfam" id="PF00795">
    <property type="entry name" value="CN_hydrolase"/>
    <property type="match status" value="1"/>
</dbReference>
<accession>A0A5Q6S3J9</accession>
<evidence type="ECO:0000256" key="1">
    <source>
        <dbReference type="ARBA" id="ARBA00010613"/>
    </source>
</evidence>
<dbReference type="SUPFAM" id="SSF56317">
    <property type="entry name" value="Carbon-nitrogen hydrolase"/>
    <property type="match status" value="1"/>
</dbReference>
<dbReference type="RefSeq" id="WP_149768137.1">
    <property type="nucleotide sequence ID" value="NZ_VDFQ02000001.1"/>
</dbReference>
<comment type="caution">
    <text evidence="3">The sequence shown here is derived from an EMBL/GenBank/DDBJ whole genome shotgun (WGS) entry which is preliminary data.</text>
</comment>
<dbReference type="EMBL" id="VDFQ02000001">
    <property type="protein sequence ID" value="KAA1424964.1"/>
    <property type="molecule type" value="Genomic_DNA"/>
</dbReference>
<dbReference type="PROSITE" id="PS01227">
    <property type="entry name" value="UPF0012"/>
    <property type="match status" value="1"/>
</dbReference>
<dbReference type="CDD" id="cd07581">
    <property type="entry name" value="nitrilase_3"/>
    <property type="match status" value="1"/>
</dbReference>
<keyword evidence="3" id="KW-0378">Hydrolase</keyword>
<dbReference type="Gene3D" id="3.60.110.10">
    <property type="entry name" value="Carbon-nitrogen hydrolase"/>
    <property type="match status" value="1"/>
</dbReference>
<dbReference type="AlphaFoldDB" id="A0A5Q6S3J9"/>
<evidence type="ECO:0000259" key="2">
    <source>
        <dbReference type="PROSITE" id="PS50263"/>
    </source>
</evidence>
<dbReference type="OrthoDB" id="9811121at2"/>
<dbReference type="InterPro" id="IPR001110">
    <property type="entry name" value="UPF0012_CS"/>
</dbReference>
<gene>
    <name evidence="3" type="ORF">FE697_003440</name>
</gene>
<dbReference type="PROSITE" id="PS50263">
    <property type="entry name" value="CN_HYDROLASE"/>
    <property type="match status" value="1"/>
</dbReference>
<proteinExistence type="inferred from homology"/>
<protein>
    <submittedName>
        <fullName evidence="3">Carbon-nitrogen hydrolase family protein</fullName>
    </submittedName>
</protein>
<comment type="similarity">
    <text evidence="1">Belongs to the carbon-nitrogen hydrolase superfamily. NIT1/NIT2 family.</text>
</comment>
<dbReference type="InterPro" id="IPR003010">
    <property type="entry name" value="C-N_Hydrolase"/>
</dbReference>
<name>A0A5Q6S3J9_9ACTN</name>
<dbReference type="GO" id="GO:0016787">
    <property type="term" value="F:hydrolase activity"/>
    <property type="evidence" value="ECO:0007669"/>
    <property type="project" value="UniProtKB-KW"/>
</dbReference>
<dbReference type="PANTHER" id="PTHR23088:SF27">
    <property type="entry name" value="DEAMINATED GLUTATHIONE AMIDASE"/>
    <property type="match status" value="1"/>
</dbReference>